<dbReference type="NCBIfam" id="TIGR00594">
    <property type="entry name" value="polc"/>
    <property type="match status" value="1"/>
</dbReference>
<evidence type="ECO:0000256" key="6">
    <source>
        <dbReference type="ARBA" id="ARBA00022679"/>
    </source>
</evidence>
<feature type="region of interest" description="Disordered" evidence="14">
    <location>
        <begin position="1074"/>
        <end position="1109"/>
    </location>
</feature>
<evidence type="ECO:0000256" key="8">
    <source>
        <dbReference type="ARBA" id="ARBA00022705"/>
    </source>
</evidence>
<dbReference type="InterPro" id="IPR029460">
    <property type="entry name" value="DNAPol_HHH"/>
</dbReference>
<dbReference type="Proteomes" id="UP001219349">
    <property type="component" value="Chromosome"/>
</dbReference>
<dbReference type="Gene3D" id="3.20.20.140">
    <property type="entry name" value="Metal-dependent hydrolases"/>
    <property type="match status" value="1"/>
</dbReference>
<evidence type="ECO:0000313" key="17">
    <source>
        <dbReference type="Proteomes" id="UP001219349"/>
    </source>
</evidence>
<gene>
    <name evidence="13" type="primary">dnaE2</name>
    <name evidence="16" type="ORF">JHX87_09690</name>
</gene>
<name>A0ABY7SFU6_9RHOB</name>
<dbReference type="InterPro" id="IPR023073">
    <property type="entry name" value="DnaE2"/>
</dbReference>
<dbReference type="Pfam" id="PF01336">
    <property type="entry name" value="tRNA_anti-codon"/>
    <property type="match status" value="1"/>
</dbReference>
<protein>
    <recommendedName>
        <fullName evidence="4 13">Error-prone DNA polymerase</fullName>
        <ecNumber evidence="3 13">2.7.7.7</ecNumber>
    </recommendedName>
</protein>
<keyword evidence="11 13" id="KW-0234">DNA repair</keyword>
<evidence type="ECO:0000259" key="15">
    <source>
        <dbReference type="SMART" id="SM00481"/>
    </source>
</evidence>
<keyword evidence="6 13" id="KW-0808">Transferase</keyword>
<dbReference type="InterPro" id="IPR040982">
    <property type="entry name" value="DNA_pol3_finger"/>
</dbReference>
<organism evidence="16 17">
    <name type="scientific">Paracoccus fistulariae</name>
    <dbReference type="NCBI Taxonomy" id="658446"/>
    <lineage>
        <taxon>Bacteria</taxon>
        <taxon>Pseudomonadati</taxon>
        <taxon>Pseudomonadota</taxon>
        <taxon>Alphaproteobacteria</taxon>
        <taxon>Rhodobacterales</taxon>
        <taxon>Paracoccaceae</taxon>
        <taxon>Paracoccus</taxon>
    </lineage>
</organism>
<evidence type="ECO:0000256" key="7">
    <source>
        <dbReference type="ARBA" id="ARBA00022695"/>
    </source>
</evidence>
<dbReference type="EC" id="2.7.7.7" evidence="3 13"/>
<evidence type="ECO:0000256" key="2">
    <source>
        <dbReference type="ARBA" id="ARBA00007391"/>
    </source>
</evidence>
<keyword evidence="10 13" id="KW-0239">DNA-directed DNA polymerase</keyword>
<dbReference type="InterPro" id="IPR003141">
    <property type="entry name" value="Pol/His_phosphatase_N"/>
</dbReference>
<dbReference type="HAMAP" id="MF_01902">
    <property type="entry name" value="DNApol_error_prone"/>
    <property type="match status" value="1"/>
</dbReference>
<dbReference type="SUPFAM" id="SSF89550">
    <property type="entry name" value="PHP domain-like"/>
    <property type="match status" value="1"/>
</dbReference>
<dbReference type="InterPro" id="IPR004365">
    <property type="entry name" value="NA-bd_OB_tRNA"/>
</dbReference>
<evidence type="ECO:0000256" key="5">
    <source>
        <dbReference type="ARBA" id="ARBA00022490"/>
    </source>
</evidence>
<dbReference type="GO" id="GO:0003887">
    <property type="term" value="F:DNA-directed DNA polymerase activity"/>
    <property type="evidence" value="ECO:0007669"/>
    <property type="project" value="UniProtKB-EC"/>
</dbReference>
<dbReference type="Pfam" id="PF14579">
    <property type="entry name" value="HHH_6"/>
    <property type="match status" value="1"/>
</dbReference>
<proteinExistence type="inferred from homology"/>
<evidence type="ECO:0000256" key="4">
    <source>
        <dbReference type="ARBA" id="ARBA00017273"/>
    </source>
</evidence>
<feature type="compositionally biased region" description="Basic and acidic residues" evidence="14">
    <location>
        <begin position="1094"/>
        <end position="1109"/>
    </location>
</feature>
<dbReference type="RefSeq" id="WP_271885326.1">
    <property type="nucleotide sequence ID" value="NZ_CP067136.1"/>
</dbReference>
<dbReference type="CDD" id="cd04485">
    <property type="entry name" value="DnaE_OBF"/>
    <property type="match status" value="1"/>
</dbReference>
<keyword evidence="8 13" id="KW-0235">DNA replication</keyword>
<evidence type="ECO:0000256" key="10">
    <source>
        <dbReference type="ARBA" id="ARBA00022932"/>
    </source>
</evidence>
<evidence type="ECO:0000256" key="13">
    <source>
        <dbReference type="HAMAP-Rule" id="MF_01902"/>
    </source>
</evidence>
<evidence type="ECO:0000256" key="14">
    <source>
        <dbReference type="SAM" id="MobiDB-lite"/>
    </source>
</evidence>
<dbReference type="SMART" id="SM00481">
    <property type="entry name" value="POLIIIAc"/>
    <property type="match status" value="1"/>
</dbReference>
<dbReference type="Pfam" id="PF17657">
    <property type="entry name" value="DNA_pol3_finger"/>
    <property type="match status" value="1"/>
</dbReference>
<comment type="subcellular location">
    <subcellularLocation>
        <location evidence="1 13">Cytoplasm</location>
    </subcellularLocation>
</comment>
<keyword evidence="5 13" id="KW-0963">Cytoplasm</keyword>
<keyword evidence="17" id="KW-1185">Reference proteome</keyword>
<dbReference type="InterPro" id="IPR016195">
    <property type="entry name" value="Pol/histidinol_Pase-like"/>
</dbReference>
<accession>A0ABY7SFU6</accession>
<evidence type="ECO:0000313" key="16">
    <source>
        <dbReference type="EMBL" id="WCR05808.1"/>
    </source>
</evidence>
<dbReference type="InterPro" id="IPR004805">
    <property type="entry name" value="DnaE2/DnaE/PolC"/>
</dbReference>
<dbReference type="Pfam" id="PF02811">
    <property type="entry name" value="PHP"/>
    <property type="match status" value="1"/>
</dbReference>
<dbReference type="NCBIfam" id="NF004225">
    <property type="entry name" value="PRK05672.1"/>
    <property type="match status" value="1"/>
</dbReference>
<sequence>MNIGPSPQGYAELCVTTNFTFLTGASHPEEMVTTAAELGLTAIAITDRNSLAGVVRAYSALKILQRKADEAVRIRSQHRIDSCSRQEIGAPQDIARPDAEHLPKLITGCRLVLQDSAVEWLALPTDMAAYRRLSRLLTLGKRRAGKGECLLELQDLLDGCAGMILIALPGDGLEAAAPDLHRMQRRFPAHVFLGAAPRYDGSDQDYLNACARLALRCSAPMVAVGDVLMHRAKRRQLADVLTCLREGCTIDSIGTRALPNSERRLKGYADMVRLFHNHPAALRRTLEIAARCAFSLSELRYQYPDEIAEGGESPMDRLKRLASEGLSRRYPQGAPERALQLMAKELAVVEELNFPAYFLTVHDIVQYARSQGILCQGRGSAANSILCYLLGITDVSPDLIGMVFERFVSRHRGEPPDIDVDFEHERREEVIQWIYRRYGRHRAGLCATVIHFRSRAAIREVGKVMGLSQDVTAGLSGSIWGYSGEGPDLDRVRELGLDPSDRRLSQTLNLIGQLIGFPRHLSQHVGGFVITRDRLDELCPIENAAMEDRTVIEWDKDDIDALGILKVDVLGLGMLTCIRKAFGLLDLHEGRALTLASVPPEDPETYRMLQLADAVGVFQVESRAQMNFLPRMKPREFYDLVIEVAIVRPGPIQGGMVQPYLRRRQKLEEPEPFGPELEAVTRRTLGVPLFQEQALQIAVVGAGFTAEEADHLRRALASFRRMGTIGAHRDKFINGMLARGYSQDIAERCFSQIEGFADYGFPESHAAAFALLVYVSAWLKCHHPAVFACALLNSQPMGFYAPAQIVRDAREHQVEIRPVCVNASAWDNTLERRADGVLALRLGFRQVKGLKQADAERIAAARGNGYTDPQAVWLRAVIPPPVLERLAEADAFAGLGLKRRDALWQVKAIHGQQPLPLFDDPIDGEVIDEPQVALPDMHLGEEVVEDYVATRLTLRAHPMELLRPSLPGLTAHDKLVQAPLVRTSVCGLVITRQRPGTASGVIFLTLEDETGVSNVVVWKKVFQRFRREVMGGRLLRVTGMLQREGIVVHLIARHIEDVSHLLGQLGHPLEEAVGRTTPQTDNAPRPLPQPRAMHPREQAKRLFPSRDFH</sequence>
<comment type="function">
    <text evidence="13">DNA polymerase involved in damage-induced mutagenesis and translesion synthesis (TLS). It is not the major replicative DNA polymerase.</text>
</comment>
<dbReference type="PANTHER" id="PTHR32294">
    <property type="entry name" value="DNA POLYMERASE III SUBUNIT ALPHA"/>
    <property type="match status" value="1"/>
</dbReference>
<dbReference type="InterPro" id="IPR004013">
    <property type="entry name" value="PHP_dom"/>
</dbReference>
<dbReference type="CDD" id="cd07434">
    <property type="entry name" value="PHP_PolIIIA_DnaE2"/>
    <property type="match status" value="1"/>
</dbReference>
<reference evidence="16 17" key="1">
    <citation type="submission" date="2021-01" db="EMBL/GenBank/DDBJ databases">
        <title>Biogeographic distribution of Paracoccus.</title>
        <authorList>
            <person name="Hollensteiner J."/>
            <person name="Leineberger J."/>
            <person name="Brinkhoff T."/>
            <person name="Daniel R."/>
        </authorList>
    </citation>
    <scope>NUCLEOTIDE SEQUENCE [LARGE SCALE GENOMIC DNA]</scope>
    <source>
        <strain evidence="16 17">KCTC 22803</strain>
    </source>
</reference>
<dbReference type="EMBL" id="CP067136">
    <property type="protein sequence ID" value="WCR05808.1"/>
    <property type="molecule type" value="Genomic_DNA"/>
</dbReference>
<dbReference type="InterPro" id="IPR011708">
    <property type="entry name" value="DNA_pol3_alpha_NTPase_dom"/>
</dbReference>
<evidence type="ECO:0000256" key="12">
    <source>
        <dbReference type="ARBA" id="ARBA00049244"/>
    </source>
</evidence>
<dbReference type="PANTHER" id="PTHR32294:SF4">
    <property type="entry name" value="ERROR-PRONE DNA POLYMERASE"/>
    <property type="match status" value="1"/>
</dbReference>
<keyword evidence="7 13" id="KW-0548">Nucleotidyltransferase</keyword>
<dbReference type="Pfam" id="PF07733">
    <property type="entry name" value="DNA_pol3_alpha"/>
    <property type="match status" value="1"/>
</dbReference>
<evidence type="ECO:0000256" key="3">
    <source>
        <dbReference type="ARBA" id="ARBA00012417"/>
    </source>
</evidence>
<evidence type="ECO:0000256" key="1">
    <source>
        <dbReference type="ARBA" id="ARBA00004496"/>
    </source>
</evidence>
<comment type="catalytic activity">
    <reaction evidence="12 13">
        <text>DNA(n) + a 2'-deoxyribonucleoside 5'-triphosphate = DNA(n+1) + diphosphate</text>
        <dbReference type="Rhea" id="RHEA:22508"/>
        <dbReference type="Rhea" id="RHEA-COMP:17339"/>
        <dbReference type="Rhea" id="RHEA-COMP:17340"/>
        <dbReference type="ChEBI" id="CHEBI:33019"/>
        <dbReference type="ChEBI" id="CHEBI:61560"/>
        <dbReference type="ChEBI" id="CHEBI:173112"/>
        <dbReference type="EC" id="2.7.7.7"/>
    </reaction>
</comment>
<evidence type="ECO:0000256" key="9">
    <source>
        <dbReference type="ARBA" id="ARBA00022763"/>
    </source>
</evidence>
<comment type="similarity">
    <text evidence="2 13">Belongs to the DNA polymerase type-C family. DnaE2 subfamily.</text>
</comment>
<feature type="domain" description="Polymerase/histidinol phosphatase N-terminal" evidence="15">
    <location>
        <begin position="11"/>
        <end position="115"/>
    </location>
</feature>
<keyword evidence="9 13" id="KW-0227">DNA damage</keyword>
<evidence type="ECO:0000256" key="11">
    <source>
        <dbReference type="ARBA" id="ARBA00023204"/>
    </source>
</evidence>